<dbReference type="PANTHER" id="PTHR34185:SF1">
    <property type="entry name" value="DIADENYLATE CYCLASE"/>
    <property type="match status" value="1"/>
</dbReference>
<evidence type="ECO:0000256" key="2">
    <source>
        <dbReference type="ARBA" id="ARBA00022679"/>
    </source>
</evidence>
<accession>A0A5C6BTT2</accession>
<dbReference type="InterPro" id="IPR003390">
    <property type="entry name" value="DNA_integrity_scan_DisA_N"/>
</dbReference>
<dbReference type="SUPFAM" id="SSF143597">
    <property type="entry name" value="YojJ-like"/>
    <property type="match status" value="1"/>
</dbReference>
<proteinExistence type="predicted"/>
<dbReference type="Pfam" id="PF02457">
    <property type="entry name" value="DAC"/>
    <property type="match status" value="1"/>
</dbReference>
<sequence>MFASEVLSGVRVADVVDIAIVSLALYLLLNWLRSRASRSLGIAVVLMSGIFLLARWLDLYMTTAAFQYGFMGILLAFVLVFQQDIRHGVERLGAYRWFSGSSANTPSDNVSDAIVEAVAAMAKQRIGALIVFPGREPLDRHVRGGINVNADISYPILLSIFHSESPGHDGAIVITDSRIERLGVHLPLTSELQKIGGGGTRHAAALGLAERCDAMVVAVSEEVGTITIARDGELDVVDSSVLTERLRSYFVSQLPSPGTSSSPLLRNLANKCLAVVLATSLWYLFAYRTDTIQRTFDVPVEYRNLAKDWEIDEPKQTLVKVTLSGSEPAFSMLDPADMVVSFKLDQMGDQRMIRKPTAASLKNVPKDLTVERTIPTEVVVYIHPKSGE</sequence>
<comment type="caution">
    <text evidence="8">The sequence shown here is derived from an EMBL/GenBank/DDBJ whole genome shotgun (WGS) entry which is preliminary data.</text>
</comment>
<dbReference type="PROSITE" id="PS51794">
    <property type="entry name" value="DAC"/>
    <property type="match status" value="1"/>
</dbReference>
<feature type="transmembrane region" description="Helical" evidence="6">
    <location>
        <begin position="12"/>
        <end position="32"/>
    </location>
</feature>
<dbReference type="Proteomes" id="UP000319908">
    <property type="component" value="Unassembled WGS sequence"/>
</dbReference>
<dbReference type="Gene3D" id="2.170.120.30">
    <property type="match status" value="1"/>
</dbReference>
<evidence type="ECO:0000256" key="6">
    <source>
        <dbReference type="SAM" id="Phobius"/>
    </source>
</evidence>
<gene>
    <name evidence="8" type="primary">disA</name>
    <name evidence="8" type="ORF">Poly21_26300</name>
</gene>
<keyword evidence="6" id="KW-0472">Membrane</keyword>
<evidence type="ECO:0000256" key="3">
    <source>
        <dbReference type="ARBA" id="ARBA00022695"/>
    </source>
</evidence>
<dbReference type="EC" id="2.7.7.85" evidence="8"/>
<dbReference type="GO" id="GO:0004016">
    <property type="term" value="F:adenylate cyclase activity"/>
    <property type="evidence" value="ECO:0007669"/>
    <property type="project" value="TreeGrafter"/>
</dbReference>
<keyword evidence="5" id="KW-0067">ATP-binding</keyword>
<protein>
    <submittedName>
        <fullName evidence="8">DNA integrity scanning protein DisA</fullName>
        <ecNumber evidence="8">2.7.7.85</ecNumber>
    </submittedName>
</protein>
<name>A0A5C6BTT2_9BACT</name>
<dbReference type="Gene3D" id="3.40.1700.10">
    <property type="entry name" value="DNA integrity scanning protein, DisA, N-terminal domain"/>
    <property type="match status" value="1"/>
</dbReference>
<reference evidence="8 9" key="1">
    <citation type="journal article" date="2020" name="Antonie Van Leeuwenhoek">
        <title>Rhodopirellula heiligendammensis sp. nov., Rhodopirellula pilleata sp. nov., and Rhodopirellula solitaria sp. nov. isolated from natural or artificial marine surfaces in Northern Germany and California, USA, and emended description of the genus Rhodopirellula.</title>
        <authorList>
            <person name="Kallscheuer N."/>
            <person name="Wiegand S."/>
            <person name="Jogler M."/>
            <person name="Boedeker C."/>
            <person name="Peeters S.H."/>
            <person name="Rast P."/>
            <person name="Heuer A."/>
            <person name="Jetten M.S.M."/>
            <person name="Rohde M."/>
            <person name="Jogler C."/>
        </authorList>
    </citation>
    <scope>NUCLEOTIDE SEQUENCE [LARGE SCALE GENOMIC DNA]</scope>
    <source>
        <strain evidence="8 9">Poly21</strain>
    </source>
</reference>
<evidence type="ECO:0000256" key="1">
    <source>
        <dbReference type="ARBA" id="ARBA00000877"/>
    </source>
</evidence>
<evidence type="ECO:0000256" key="5">
    <source>
        <dbReference type="ARBA" id="ARBA00022840"/>
    </source>
</evidence>
<dbReference type="RefSeq" id="WP_146407314.1">
    <property type="nucleotide sequence ID" value="NZ_SJPU01000002.1"/>
</dbReference>
<keyword evidence="6" id="KW-1133">Transmembrane helix</keyword>
<keyword evidence="9" id="KW-1185">Reference proteome</keyword>
<keyword evidence="3 8" id="KW-0548">Nucleotidyltransferase</keyword>
<keyword evidence="6" id="KW-0812">Transmembrane</keyword>
<organism evidence="8 9">
    <name type="scientific">Allorhodopirellula heiligendammensis</name>
    <dbReference type="NCBI Taxonomy" id="2714739"/>
    <lineage>
        <taxon>Bacteria</taxon>
        <taxon>Pseudomonadati</taxon>
        <taxon>Planctomycetota</taxon>
        <taxon>Planctomycetia</taxon>
        <taxon>Pirellulales</taxon>
        <taxon>Pirellulaceae</taxon>
        <taxon>Allorhodopirellula</taxon>
    </lineage>
</organism>
<comment type="catalytic activity">
    <reaction evidence="1">
        <text>2 ATP = 3',3'-c-di-AMP + 2 diphosphate</text>
        <dbReference type="Rhea" id="RHEA:35655"/>
        <dbReference type="ChEBI" id="CHEBI:30616"/>
        <dbReference type="ChEBI" id="CHEBI:33019"/>
        <dbReference type="ChEBI" id="CHEBI:71500"/>
        <dbReference type="EC" id="2.7.7.85"/>
    </reaction>
</comment>
<dbReference type="GO" id="GO:0005524">
    <property type="term" value="F:ATP binding"/>
    <property type="evidence" value="ECO:0007669"/>
    <property type="project" value="UniProtKB-KW"/>
</dbReference>
<dbReference type="EMBL" id="SJPU01000002">
    <property type="protein sequence ID" value="TWU15435.1"/>
    <property type="molecule type" value="Genomic_DNA"/>
</dbReference>
<dbReference type="InterPro" id="IPR036888">
    <property type="entry name" value="DNA_integrity_DisA_N_sf"/>
</dbReference>
<keyword evidence="4" id="KW-0547">Nucleotide-binding</keyword>
<dbReference type="InterPro" id="IPR050338">
    <property type="entry name" value="DisA"/>
</dbReference>
<evidence type="ECO:0000256" key="4">
    <source>
        <dbReference type="ARBA" id="ARBA00022741"/>
    </source>
</evidence>
<dbReference type="PANTHER" id="PTHR34185">
    <property type="entry name" value="DIADENYLATE CYCLASE"/>
    <property type="match status" value="1"/>
</dbReference>
<feature type="transmembrane region" description="Helical" evidence="6">
    <location>
        <begin position="39"/>
        <end position="57"/>
    </location>
</feature>
<keyword evidence="2 8" id="KW-0808">Transferase</keyword>
<feature type="domain" description="DAC" evidence="7">
    <location>
        <begin position="82"/>
        <end position="240"/>
    </location>
</feature>
<evidence type="ECO:0000313" key="8">
    <source>
        <dbReference type="EMBL" id="TWU15435.1"/>
    </source>
</evidence>
<feature type="transmembrane region" description="Helical" evidence="6">
    <location>
        <begin position="63"/>
        <end position="81"/>
    </location>
</feature>
<dbReference type="OrthoDB" id="9807385at2"/>
<evidence type="ECO:0000259" key="7">
    <source>
        <dbReference type="PROSITE" id="PS51794"/>
    </source>
</evidence>
<dbReference type="AlphaFoldDB" id="A0A5C6BTT2"/>
<evidence type="ECO:0000313" key="9">
    <source>
        <dbReference type="Proteomes" id="UP000319908"/>
    </source>
</evidence>
<dbReference type="GO" id="GO:0106408">
    <property type="term" value="F:diadenylate cyclase activity"/>
    <property type="evidence" value="ECO:0007669"/>
    <property type="project" value="UniProtKB-EC"/>
</dbReference>